<dbReference type="InterPro" id="IPR016156">
    <property type="entry name" value="FAD/NAD-linked_Rdtase_dimer_sf"/>
</dbReference>
<dbReference type="RefSeq" id="WP_299218842.1">
    <property type="nucleotide sequence ID" value="NZ_JBDGHN010000005.1"/>
</dbReference>
<dbReference type="Gene3D" id="3.30.390.30">
    <property type="match status" value="1"/>
</dbReference>
<evidence type="ECO:0000256" key="1">
    <source>
        <dbReference type="ARBA" id="ARBA00001974"/>
    </source>
</evidence>
<dbReference type="InterPro" id="IPR001100">
    <property type="entry name" value="Pyr_nuc-diS_OxRdtase"/>
</dbReference>
<dbReference type="SUPFAM" id="SSF51905">
    <property type="entry name" value="FAD/NAD(P)-binding domain"/>
    <property type="match status" value="1"/>
</dbReference>
<comment type="cofactor">
    <cofactor evidence="1">
        <name>FAD</name>
        <dbReference type="ChEBI" id="CHEBI:57692"/>
    </cofactor>
</comment>
<dbReference type="SUPFAM" id="SSF55424">
    <property type="entry name" value="FAD/NAD-linked reductases, dimerisation (C-terminal) domain"/>
    <property type="match status" value="1"/>
</dbReference>
<comment type="similarity">
    <text evidence="2">Belongs to the class-I pyridine nucleotide-disulfide oxidoreductase family.</text>
</comment>
<keyword evidence="8" id="KW-1185">Reference proteome</keyword>
<dbReference type="Pfam" id="PF02852">
    <property type="entry name" value="Pyr_redox_dim"/>
    <property type="match status" value="1"/>
</dbReference>
<evidence type="ECO:0000313" key="7">
    <source>
        <dbReference type="EMBL" id="MEN2751716.1"/>
    </source>
</evidence>
<sequence length="479" mass="51659">MNNNNQLDNNSKDKQTVLVIGGGPAGVQAALRAHELGAAVTLLEANKLGGTAFNEGPAPVRTLARAARLRTDTELYPQFGLKGETPAVDFAAAIDNANRVAAHANEVWHLTKVVEQQGIEVIDEVGPTHFIDNKTVTIGDGREFSADQIILTVGGKPRKLDIPGNELALSFHDLWSMTELPKRVTVVGGSATGCQLASILIDFGAQVDIIEFADRLTPPSDIDISRKLEEAFEARGMNILTSTGCQSIEKENGRLKVNYKHNDDDKEDSLMTDAVFLMVGWPADLDGLNLDATDIKLNGPYIDVDDYLQTNVDGVYVAGDANGISMFVQSAAHQARVAAQNAVSDTAERYDPKAIATGSFTEPEYGSVGMTQAQAEKEHDCMVQIIDYEGLPRAIMDARTDGFCKIIIGKQSQKLLGAHVLGSYSAEVIQVAATCMATGMTVHEIANLELAFPTFTEALGMAAQRICRDLRVEDKNIKE</sequence>
<dbReference type="PRINTS" id="PR00368">
    <property type="entry name" value="FADPNR"/>
</dbReference>
<dbReference type="Pfam" id="PF07992">
    <property type="entry name" value="Pyr_redox_2"/>
    <property type="match status" value="1"/>
</dbReference>
<feature type="domain" description="FAD/NAD(P)-binding" evidence="6">
    <location>
        <begin position="16"/>
        <end position="335"/>
    </location>
</feature>
<dbReference type="GO" id="GO:0016491">
    <property type="term" value="F:oxidoreductase activity"/>
    <property type="evidence" value="ECO:0007669"/>
    <property type="project" value="UniProtKB-KW"/>
</dbReference>
<reference evidence="7 8" key="1">
    <citation type="submission" date="2024-05" db="EMBL/GenBank/DDBJ databases">
        <authorList>
            <person name="Kim H.-Y."/>
            <person name="Kim E."/>
            <person name="Cai Y."/>
            <person name="Yang S.-M."/>
            <person name="Lee W."/>
        </authorList>
    </citation>
    <scope>NUCLEOTIDE SEQUENCE [LARGE SCALE GENOMIC DNA]</scope>
    <source>
        <strain evidence="7 8">FBL11</strain>
    </source>
</reference>
<evidence type="ECO:0000256" key="2">
    <source>
        <dbReference type="ARBA" id="ARBA00007532"/>
    </source>
</evidence>
<evidence type="ECO:0000313" key="8">
    <source>
        <dbReference type="Proteomes" id="UP001461960"/>
    </source>
</evidence>
<dbReference type="InterPro" id="IPR023753">
    <property type="entry name" value="FAD/NAD-binding_dom"/>
</dbReference>
<dbReference type="PANTHER" id="PTHR43014">
    <property type="entry name" value="MERCURIC REDUCTASE"/>
    <property type="match status" value="1"/>
</dbReference>
<comment type="caution">
    <text evidence="7">The sequence shown here is derived from an EMBL/GenBank/DDBJ whole genome shotgun (WGS) entry which is preliminary data.</text>
</comment>
<protein>
    <submittedName>
        <fullName evidence="7">NAD(P)/FAD-dependent oxidoreductase</fullName>
        <ecNumber evidence="7">1.-.-.-</ecNumber>
    </submittedName>
</protein>
<keyword evidence="4" id="KW-0274">FAD</keyword>
<dbReference type="Proteomes" id="UP001461960">
    <property type="component" value="Unassembled WGS sequence"/>
</dbReference>
<name>A0ABU9X8J1_9GAMM</name>
<dbReference type="Gene3D" id="3.50.50.60">
    <property type="entry name" value="FAD/NAD(P)-binding domain"/>
    <property type="match status" value="2"/>
</dbReference>
<accession>A0ABU9X8J1</accession>
<evidence type="ECO:0000259" key="6">
    <source>
        <dbReference type="Pfam" id="PF07992"/>
    </source>
</evidence>
<evidence type="ECO:0000259" key="5">
    <source>
        <dbReference type="Pfam" id="PF02852"/>
    </source>
</evidence>
<dbReference type="InterPro" id="IPR004099">
    <property type="entry name" value="Pyr_nucl-diS_OxRdtase_dimer"/>
</dbReference>
<dbReference type="EMBL" id="JBDGHN010000005">
    <property type="protein sequence ID" value="MEN2751716.1"/>
    <property type="molecule type" value="Genomic_DNA"/>
</dbReference>
<dbReference type="PRINTS" id="PR00411">
    <property type="entry name" value="PNDRDTASEI"/>
</dbReference>
<dbReference type="PIRSF" id="PIRSF000350">
    <property type="entry name" value="Mercury_reductase_MerA"/>
    <property type="match status" value="1"/>
</dbReference>
<gene>
    <name evidence="7" type="ORF">AAIR29_08730</name>
</gene>
<dbReference type="PANTHER" id="PTHR43014:SF2">
    <property type="entry name" value="MERCURIC REDUCTASE"/>
    <property type="match status" value="1"/>
</dbReference>
<keyword evidence="7" id="KW-0560">Oxidoreductase</keyword>
<dbReference type="EC" id="1.-.-.-" evidence="7"/>
<evidence type="ECO:0000256" key="4">
    <source>
        <dbReference type="ARBA" id="ARBA00022827"/>
    </source>
</evidence>
<dbReference type="InterPro" id="IPR036188">
    <property type="entry name" value="FAD/NAD-bd_sf"/>
</dbReference>
<feature type="domain" description="Pyridine nucleotide-disulphide oxidoreductase dimerisation" evidence="5">
    <location>
        <begin position="356"/>
        <end position="462"/>
    </location>
</feature>
<proteinExistence type="inferred from homology"/>
<evidence type="ECO:0000256" key="3">
    <source>
        <dbReference type="ARBA" id="ARBA00022630"/>
    </source>
</evidence>
<organism evidence="7 8">
    <name type="scientific">Psychrobacter saeujeotis</name>
    <dbReference type="NCBI Taxonomy" id="3143436"/>
    <lineage>
        <taxon>Bacteria</taxon>
        <taxon>Pseudomonadati</taxon>
        <taxon>Pseudomonadota</taxon>
        <taxon>Gammaproteobacteria</taxon>
        <taxon>Moraxellales</taxon>
        <taxon>Moraxellaceae</taxon>
        <taxon>Psychrobacter</taxon>
    </lineage>
</organism>
<keyword evidence="3" id="KW-0285">Flavoprotein</keyword>